<dbReference type="PANTHER" id="PTHR43027">
    <property type="entry name" value="DOXORUBICIN RESISTANCE ABC TRANSPORTER PERMEASE PROTEIN DRRC-RELATED"/>
    <property type="match status" value="1"/>
</dbReference>
<feature type="transmembrane region" description="Helical" evidence="1">
    <location>
        <begin position="16"/>
        <end position="33"/>
    </location>
</feature>
<feature type="transmembrane region" description="Helical" evidence="1">
    <location>
        <begin position="199"/>
        <end position="219"/>
    </location>
</feature>
<protein>
    <submittedName>
        <fullName evidence="2">ABC transporter permease</fullName>
    </submittedName>
</protein>
<evidence type="ECO:0000256" key="1">
    <source>
        <dbReference type="SAM" id="Phobius"/>
    </source>
</evidence>
<feature type="transmembrane region" description="Helical" evidence="1">
    <location>
        <begin position="152"/>
        <end position="179"/>
    </location>
</feature>
<keyword evidence="1" id="KW-0472">Membrane</keyword>
<accession>A0ABW3M852</accession>
<reference evidence="3" key="1">
    <citation type="journal article" date="2019" name="Int. J. Syst. Evol. Microbiol.">
        <title>The Global Catalogue of Microorganisms (GCM) 10K type strain sequencing project: providing services to taxonomists for standard genome sequencing and annotation.</title>
        <authorList>
            <consortium name="The Broad Institute Genomics Platform"/>
            <consortium name="The Broad Institute Genome Sequencing Center for Infectious Disease"/>
            <person name="Wu L."/>
            <person name="Ma J."/>
        </authorList>
    </citation>
    <scope>NUCLEOTIDE SEQUENCE [LARGE SCALE GENOMIC DNA]</scope>
    <source>
        <strain evidence="3">JCM 31486</strain>
    </source>
</reference>
<evidence type="ECO:0000313" key="3">
    <source>
        <dbReference type="Proteomes" id="UP001597045"/>
    </source>
</evidence>
<dbReference type="InterPro" id="IPR052902">
    <property type="entry name" value="ABC-2_transporter"/>
</dbReference>
<dbReference type="PANTHER" id="PTHR43027:SF1">
    <property type="entry name" value="DOXORUBICIN RESISTANCE ABC TRANSPORTER PERMEASE PROTEIN DRRC-RELATED"/>
    <property type="match status" value="1"/>
</dbReference>
<organism evidence="2 3">
    <name type="scientific">Kibdelosporangium lantanae</name>
    <dbReference type="NCBI Taxonomy" id="1497396"/>
    <lineage>
        <taxon>Bacteria</taxon>
        <taxon>Bacillati</taxon>
        <taxon>Actinomycetota</taxon>
        <taxon>Actinomycetes</taxon>
        <taxon>Pseudonocardiales</taxon>
        <taxon>Pseudonocardiaceae</taxon>
        <taxon>Kibdelosporangium</taxon>
    </lineage>
</organism>
<keyword evidence="1" id="KW-0812">Transmembrane</keyword>
<keyword evidence="1" id="KW-1133">Transmembrane helix</keyword>
<evidence type="ECO:0000313" key="2">
    <source>
        <dbReference type="EMBL" id="MFD1046643.1"/>
    </source>
</evidence>
<keyword evidence="3" id="KW-1185">Reference proteome</keyword>
<feature type="transmembrane region" description="Helical" evidence="1">
    <location>
        <begin position="39"/>
        <end position="63"/>
    </location>
</feature>
<proteinExistence type="predicted"/>
<feature type="transmembrane region" description="Helical" evidence="1">
    <location>
        <begin position="84"/>
        <end position="108"/>
    </location>
</feature>
<comment type="caution">
    <text evidence="2">The sequence shown here is derived from an EMBL/GenBank/DDBJ whole genome shotgun (WGS) entry which is preliminary data.</text>
</comment>
<gene>
    <name evidence="2" type="ORF">ACFQ1S_14325</name>
</gene>
<name>A0ABW3M852_9PSEU</name>
<dbReference type="EMBL" id="JBHTIS010000738">
    <property type="protein sequence ID" value="MFD1046643.1"/>
    <property type="molecule type" value="Genomic_DNA"/>
</dbReference>
<dbReference type="Proteomes" id="UP001597045">
    <property type="component" value="Unassembled WGS sequence"/>
</dbReference>
<feature type="transmembrane region" description="Helical" evidence="1">
    <location>
        <begin position="120"/>
        <end position="145"/>
    </location>
</feature>
<sequence>MTAFVRFEVVRTLRNVRYLAFLIVMPVVFYLVWGRGQGPAAMVAMAVWAACGAALLGSGNTIAEDRFTGWLRQLRATPLSNPAWLGGKVIQGVLMVIPGVVVLSLVAVFVGHVRLDPAQWVLLAVVMLVGALPFALVGVFGGMLFKGKTATVALMLVFFAMMFLSGIIGGEALVSWPAVFPTYDLMQLGVEITRDQPVSGLYLVGLGAWTVVGGVAVLVRWRRA</sequence>